<evidence type="ECO:0000256" key="2">
    <source>
        <dbReference type="SAM" id="Phobius"/>
    </source>
</evidence>
<keyword evidence="2" id="KW-0472">Membrane</keyword>
<feature type="transmembrane region" description="Helical" evidence="2">
    <location>
        <begin position="369"/>
        <end position="392"/>
    </location>
</feature>
<comment type="caution">
    <text evidence="3">The sequence shown here is derived from an EMBL/GenBank/DDBJ whole genome shotgun (WGS) entry which is preliminary data.</text>
</comment>
<feature type="transmembrane region" description="Helical" evidence="2">
    <location>
        <begin position="100"/>
        <end position="122"/>
    </location>
</feature>
<feature type="region of interest" description="Disordered" evidence="1">
    <location>
        <begin position="1"/>
        <end position="21"/>
    </location>
</feature>
<dbReference type="GO" id="GO:0015179">
    <property type="term" value="F:L-amino acid transmembrane transporter activity"/>
    <property type="evidence" value="ECO:0007669"/>
    <property type="project" value="TreeGrafter"/>
</dbReference>
<organism evidence="3 4">
    <name type="scientific">Cetraspora pellucida</name>
    <dbReference type="NCBI Taxonomy" id="1433469"/>
    <lineage>
        <taxon>Eukaryota</taxon>
        <taxon>Fungi</taxon>
        <taxon>Fungi incertae sedis</taxon>
        <taxon>Mucoromycota</taxon>
        <taxon>Glomeromycotina</taxon>
        <taxon>Glomeromycetes</taxon>
        <taxon>Diversisporales</taxon>
        <taxon>Gigasporaceae</taxon>
        <taxon>Cetraspora</taxon>
    </lineage>
</organism>
<feature type="transmembrane region" description="Helical" evidence="2">
    <location>
        <begin position="398"/>
        <end position="416"/>
    </location>
</feature>
<dbReference type="PANTHER" id="PTHR11785:SF512">
    <property type="entry name" value="SOBREMESA, ISOFORM B"/>
    <property type="match status" value="1"/>
</dbReference>
<sequence>MNQDSKDNPRFSSSFDQGRGRQREFHWKTGETINLIVGTGIFITPGSIWRLVQSPGGALIFWIIGGFIKLYSWFVWWATEKKKDNSQAYGFAFGSKPLRLLFGFATVKSNSFISAKYLLYAIGGGNGGEFEHYGHDFGAYFDKDFITLRVLAIFILAITTAYHMLAARKSSHENKQKYEHFAVCVDQILVLFKYVSLMALAIIGLCKANDPSFSSTFRDNWRSAFNYTSSNVSYPRDASEYIGGYGSAVIQELKVETTFRKYSALANICITMVLYIIVNAAFISLVDPKLVADPKNSNESIAINYGVRLFGEPGRKFMSSLIAISAFSSVDSMVTVSSSCFDEFKNIPKIHEAFLFWKDSNNRESHHNLFAQFIFCSILMLIFPAVNVYSFFSEMSEYLIMLLYGVSALYLVTPLINEPKIIFLPIFILCSLFVALAPLFPVPPSENDKIKYPYVLPYLIPVLVIFIIELLRRMQIFGKPVDNSPTLTAYTLDSPIDDRDNDENGVV</sequence>
<accession>A0A9N9HZI9</accession>
<keyword evidence="2" id="KW-0812">Transmembrane</keyword>
<dbReference type="Gene3D" id="1.20.1740.10">
    <property type="entry name" value="Amino acid/polyamine transporter I"/>
    <property type="match status" value="1"/>
</dbReference>
<feature type="transmembrane region" description="Helical" evidence="2">
    <location>
        <begin position="421"/>
        <end position="440"/>
    </location>
</feature>
<gene>
    <name evidence="3" type="ORF">CPELLU_LOCUS12453</name>
</gene>
<evidence type="ECO:0000256" key="1">
    <source>
        <dbReference type="SAM" id="MobiDB-lite"/>
    </source>
</evidence>
<dbReference type="PANTHER" id="PTHR11785">
    <property type="entry name" value="AMINO ACID TRANSPORTER"/>
    <property type="match status" value="1"/>
</dbReference>
<name>A0A9N9HZI9_9GLOM</name>
<protein>
    <submittedName>
        <fullName evidence="3">1018_t:CDS:1</fullName>
    </submittedName>
</protein>
<evidence type="ECO:0000313" key="4">
    <source>
        <dbReference type="Proteomes" id="UP000789759"/>
    </source>
</evidence>
<feature type="transmembrane region" description="Helical" evidence="2">
    <location>
        <begin position="146"/>
        <end position="167"/>
    </location>
</feature>
<reference evidence="3" key="1">
    <citation type="submission" date="2021-06" db="EMBL/GenBank/DDBJ databases">
        <authorList>
            <person name="Kallberg Y."/>
            <person name="Tangrot J."/>
            <person name="Rosling A."/>
        </authorList>
    </citation>
    <scope>NUCLEOTIDE SEQUENCE</scope>
    <source>
        <strain evidence="3">FL966</strain>
    </source>
</reference>
<proteinExistence type="predicted"/>
<evidence type="ECO:0000313" key="3">
    <source>
        <dbReference type="EMBL" id="CAG8713383.1"/>
    </source>
</evidence>
<dbReference type="Proteomes" id="UP000789759">
    <property type="component" value="Unassembled WGS sequence"/>
</dbReference>
<feature type="transmembrane region" description="Helical" evidence="2">
    <location>
        <begin position="58"/>
        <end position="79"/>
    </location>
</feature>
<keyword evidence="2" id="KW-1133">Transmembrane helix</keyword>
<dbReference type="OrthoDB" id="5982228at2759"/>
<keyword evidence="4" id="KW-1185">Reference proteome</keyword>
<feature type="transmembrane region" description="Helical" evidence="2">
    <location>
        <begin position="33"/>
        <end position="52"/>
    </location>
</feature>
<dbReference type="AlphaFoldDB" id="A0A9N9HZI9"/>
<feature type="transmembrane region" description="Helical" evidence="2">
    <location>
        <begin position="452"/>
        <end position="471"/>
    </location>
</feature>
<dbReference type="EMBL" id="CAJVQA010012074">
    <property type="protein sequence ID" value="CAG8713383.1"/>
    <property type="molecule type" value="Genomic_DNA"/>
</dbReference>
<dbReference type="InterPro" id="IPR050598">
    <property type="entry name" value="AminoAcid_Transporter"/>
</dbReference>
<feature type="transmembrane region" description="Helical" evidence="2">
    <location>
        <begin position="264"/>
        <end position="286"/>
    </location>
</feature>